<keyword evidence="3" id="KW-0813">Transport</keyword>
<dbReference type="eggNOG" id="COG1292">
    <property type="taxonomic scope" value="Bacteria"/>
</dbReference>
<evidence type="ECO:0000256" key="2">
    <source>
        <dbReference type="ARBA" id="ARBA00005658"/>
    </source>
</evidence>
<evidence type="ECO:0000256" key="1">
    <source>
        <dbReference type="ARBA" id="ARBA00004651"/>
    </source>
</evidence>
<reference evidence="9 10" key="2">
    <citation type="submission" date="2009-02" db="EMBL/GenBank/DDBJ databases">
        <title>Draft genome sequence of Holdemania filiformis DSM 12042.</title>
        <authorList>
            <person name="Sudarsanam P."/>
            <person name="Ley R."/>
            <person name="Guruge J."/>
            <person name="Turnbaugh P.J."/>
            <person name="Mahowald M."/>
            <person name="Liep D."/>
            <person name="Gordon J."/>
        </authorList>
    </citation>
    <scope>NUCLEOTIDE SEQUENCE [LARGE SCALE GENOMIC DNA]</scope>
    <source>
        <strain evidence="9 10">DSM 12042</strain>
    </source>
</reference>
<evidence type="ECO:0000256" key="3">
    <source>
        <dbReference type="ARBA" id="ARBA00022448"/>
    </source>
</evidence>
<dbReference type="NCBIfam" id="TIGR00842">
    <property type="entry name" value="bcct"/>
    <property type="match status" value="1"/>
</dbReference>
<feature type="transmembrane region" description="Helical" evidence="8">
    <location>
        <begin position="347"/>
        <end position="372"/>
    </location>
</feature>
<evidence type="ECO:0000256" key="7">
    <source>
        <dbReference type="ARBA" id="ARBA00023136"/>
    </source>
</evidence>
<dbReference type="PANTHER" id="PTHR30047">
    <property type="entry name" value="HIGH-AFFINITY CHOLINE TRANSPORT PROTEIN-RELATED"/>
    <property type="match status" value="1"/>
</dbReference>
<dbReference type="GO" id="GO:0005886">
    <property type="term" value="C:plasma membrane"/>
    <property type="evidence" value="ECO:0007669"/>
    <property type="project" value="UniProtKB-SubCell"/>
</dbReference>
<reference evidence="9 10" key="1">
    <citation type="submission" date="2008-12" db="EMBL/GenBank/DDBJ databases">
        <authorList>
            <person name="Fulton L."/>
            <person name="Clifton S."/>
            <person name="Fulton B."/>
            <person name="Xu J."/>
            <person name="Minx P."/>
            <person name="Pepin K.H."/>
            <person name="Johnson M."/>
            <person name="Bhonagiri V."/>
            <person name="Nash W.E."/>
            <person name="Mardis E.R."/>
            <person name="Wilson R.K."/>
        </authorList>
    </citation>
    <scope>NUCLEOTIDE SEQUENCE [LARGE SCALE GENOMIC DNA]</scope>
    <source>
        <strain evidence="9 10">DSM 12042</strain>
    </source>
</reference>
<feature type="transmembrane region" description="Helical" evidence="8">
    <location>
        <begin position="139"/>
        <end position="160"/>
    </location>
</feature>
<dbReference type="OrthoDB" id="9775735at2"/>
<feature type="transmembrane region" description="Helical" evidence="8">
    <location>
        <begin position="231"/>
        <end position="250"/>
    </location>
</feature>
<dbReference type="STRING" id="545696.HOLDEFILI_01730"/>
<comment type="similarity">
    <text evidence="2">Belongs to the BCCT transporter (TC 2.A.15) family.</text>
</comment>
<organism evidence="9 10">
    <name type="scientific">Holdemania filiformis DSM 12042</name>
    <dbReference type="NCBI Taxonomy" id="545696"/>
    <lineage>
        <taxon>Bacteria</taxon>
        <taxon>Bacillati</taxon>
        <taxon>Bacillota</taxon>
        <taxon>Erysipelotrichia</taxon>
        <taxon>Erysipelotrichales</taxon>
        <taxon>Erysipelotrichaceae</taxon>
        <taxon>Holdemania</taxon>
    </lineage>
</organism>
<accession>B9Y7D5</accession>
<evidence type="ECO:0000256" key="4">
    <source>
        <dbReference type="ARBA" id="ARBA00022475"/>
    </source>
</evidence>
<feature type="transmembrane region" description="Helical" evidence="8">
    <location>
        <begin position="12"/>
        <end position="30"/>
    </location>
</feature>
<proteinExistence type="inferred from homology"/>
<dbReference type="Proteomes" id="UP000005950">
    <property type="component" value="Unassembled WGS sequence"/>
</dbReference>
<dbReference type="HOGENOM" id="CLU_010118_5_0_9"/>
<evidence type="ECO:0000256" key="6">
    <source>
        <dbReference type="ARBA" id="ARBA00022989"/>
    </source>
</evidence>
<name>B9Y7D5_9FIRM</name>
<keyword evidence="4" id="KW-1003">Cell membrane</keyword>
<feature type="transmembrane region" description="Helical" evidence="8">
    <location>
        <begin position="404"/>
        <end position="424"/>
    </location>
</feature>
<comment type="subcellular location">
    <subcellularLocation>
        <location evidence="1">Cell membrane</location>
        <topology evidence="1">Multi-pass membrane protein</topology>
    </subcellularLocation>
</comment>
<feature type="transmembrane region" description="Helical" evidence="8">
    <location>
        <begin position="470"/>
        <end position="490"/>
    </location>
</feature>
<dbReference type="Pfam" id="PF02028">
    <property type="entry name" value="BCCT"/>
    <property type="match status" value="1"/>
</dbReference>
<evidence type="ECO:0000313" key="10">
    <source>
        <dbReference type="Proteomes" id="UP000005950"/>
    </source>
</evidence>
<keyword evidence="7 8" id="KW-0472">Membrane</keyword>
<feature type="transmembrane region" description="Helical" evidence="8">
    <location>
        <begin position="445"/>
        <end position="464"/>
    </location>
</feature>
<dbReference type="GO" id="GO:0022857">
    <property type="term" value="F:transmembrane transporter activity"/>
    <property type="evidence" value="ECO:0007669"/>
    <property type="project" value="InterPro"/>
</dbReference>
<feature type="transmembrane region" description="Helical" evidence="8">
    <location>
        <begin position="262"/>
        <end position="282"/>
    </location>
</feature>
<keyword evidence="6 8" id="KW-1133">Transmembrane helix</keyword>
<dbReference type="EMBL" id="ACCF01000096">
    <property type="protein sequence ID" value="EEF68093.1"/>
    <property type="molecule type" value="Genomic_DNA"/>
</dbReference>
<feature type="transmembrane region" description="Helical" evidence="8">
    <location>
        <begin position="50"/>
        <end position="69"/>
    </location>
</feature>
<dbReference type="PANTHER" id="PTHR30047:SF7">
    <property type="entry name" value="HIGH-AFFINITY CHOLINE TRANSPORT PROTEIN"/>
    <property type="match status" value="1"/>
</dbReference>
<evidence type="ECO:0000256" key="5">
    <source>
        <dbReference type="ARBA" id="ARBA00022692"/>
    </source>
</evidence>
<dbReference type="RefSeq" id="WP_006058920.1">
    <property type="nucleotide sequence ID" value="NZ_GG657556.1"/>
</dbReference>
<feature type="transmembrane region" description="Helical" evidence="8">
    <location>
        <begin position="190"/>
        <end position="211"/>
    </location>
</feature>
<comment type="caution">
    <text evidence="9">The sequence shown here is derived from an EMBL/GenBank/DDBJ whole genome shotgun (WGS) entry which is preliminary data.</text>
</comment>
<keyword evidence="5 8" id="KW-0812">Transmembrane</keyword>
<evidence type="ECO:0000256" key="8">
    <source>
        <dbReference type="SAM" id="Phobius"/>
    </source>
</evidence>
<gene>
    <name evidence="9" type="ORF">HOLDEFILI_01730</name>
</gene>
<feature type="transmembrane region" description="Helical" evidence="8">
    <location>
        <begin position="317"/>
        <end position="335"/>
    </location>
</feature>
<dbReference type="AlphaFoldDB" id="B9Y7D5"/>
<protein>
    <submittedName>
        <fullName evidence="9">Transporter, betaine/carnitine/choline family</fullName>
    </submittedName>
</protein>
<dbReference type="InterPro" id="IPR000060">
    <property type="entry name" value="BCCT_transptr"/>
</dbReference>
<sequence length="507" mass="56728">MKKMKIFRNNVVFIISVLISVLVIMYGFFYNDTLNLVSGIVMNWVSLNFGWLYVLFVAFLCFFLLWLSLSKYGNIKLGDENSKPEYSNFSWYSMLFCGGTGIGLVFWSIAEPLSHYVSPPDPIFPGSLEAANFSIRTCFLHWGITQWVCFAIVGLGLAYFQFRKNKRGQISDLLTPLVGEKAVNGIFGKIVDVFSVVVSFAGVATSLGLGVSQISGGLNFLWEIPNQKETWFIIIFVITCIFLASAISGVNKGIKILSKINTYLAFILLFLGFIIGPTSMIFSNLVNGIGQHLQNFVGDVFMIDPFGDNSWIMNWRVFYFAWFIAWTPFVGMFIARISKGRTIREFIIGVVIVPTVFTIVWLSVFGTIALSISGTWSINELRDIVALPETAVFIIFSKYPLTKIMSFLVIMLLAIFFITSADSATYSLSLMTSEGNPNPPIYKKVIWAVIEAGLAYVLLSVGSIKPLQTISIAASLPFLFIMMAMCPALLKELKKECKSEIENKKKF</sequence>
<evidence type="ECO:0000313" key="9">
    <source>
        <dbReference type="EMBL" id="EEF68093.1"/>
    </source>
</evidence>
<feature type="transmembrane region" description="Helical" evidence="8">
    <location>
        <begin position="89"/>
        <end position="110"/>
    </location>
</feature>